<organism evidence="1 2">
    <name type="scientific">Undibacterium seohonense</name>
    <dbReference type="NCBI Taxonomy" id="1344950"/>
    <lineage>
        <taxon>Bacteria</taxon>
        <taxon>Pseudomonadati</taxon>
        <taxon>Pseudomonadota</taxon>
        <taxon>Betaproteobacteria</taxon>
        <taxon>Burkholderiales</taxon>
        <taxon>Oxalobacteraceae</taxon>
        <taxon>Undibacterium</taxon>
    </lineage>
</organism>
<evidence type="ECO:0000313" key="2">
    <source>
        <dbReference type="Proteomes" id="UP000648257"/>
    </source>
</evidence>
<comment type="caution">
    <text evidence="1">The sequence shown here is derived from an EMBL/GenBank/DDBJ whole genome shotgun (WGS) entry which is preliminary data.</text>
</comment>
<gene>
    <name evidence="1" type="ORF">H8K52_08730</name>
</gene>
<keyword evidence="2" id="KW-1185">Reference proteome</keyword>
<reference evidence="1 2" key="1">
    <citation type="submission" date="2020-08" db="EMBL/GenBank/DDBJ databases">
        <title>Novel species isolated from subtropical streams in China.</title>
        <authorList>
            <person name="Lu H."/>
        </authorList>
    </citation>
    <scope>NUCLEOTIDE SEQUENCE [LARGE SCALE GENOMIC DNA]</scope>
    <source>
        <strain evidence="1 2">KACC 16656</strain>
    </source>
</reference>
<dbReference type="EMBL" id="JACOFW010000007">
    <property type="protein sequence ID" value="MBC3807426.1"/>
    <property type="molecule type" value="Genomic_DNA"/>
</dbReference>
<proteinExistence type="predicted"/>
<name>A0ABR6X3J6_9BURK</name>
<evidence type="ECO:0000313" key="1">
    <source>
        <dbReference type="EMBL" id="MBC3807426.1"/>
    </source>
</evidence>
<dbReference type="Proteomes" id="UP000648257">
    <property type="component" value="Unassembled WGS sequence"/>
</dbReference>
<accession>A0ABR6X3J6</accession>
<protein>
    <submittedName>
        <fullName evidence="1">Uncharacterized protein</fullName>
    </submittedName>
</protein>
<sequence>MPEAFIDPDLKGAEAVAVKIREEQDEEICGWGDRVEVCNKARSLRFEIYIKGEVKLPKENDLPYYMPAILPSVFLISNNMFDQEKVRKKNQQNPKPGVKPIFKASQVGLYLLSEDKTTIQLSEIYNESFFKDIFYGIDFMSFDSITGVVKKSKISDQTNLGLVIAFRPVNDKIPYAQQRKLGDFEHVVYLPNQFARKVSELDSHAGDDIQELAKRALGLRKN</sequence>